<dbReference type="GO" id="GO:0051301">
    <property type="term" value="P:cell division"/>
    <property type="evidence" value="ECO:0007669"/>
    <property type="project" value="UniProtKB-KW"/>
</dbReference>
<keyword evidence="1" id="KW-0131">Cell cycle</keyword>
<evidence type="ECO:0000313" key="1">
    <source>
        <dbReference type="EMBL" id="MDG4946901.1"/>
    </source>
</evidence>
<evidence type="ECO:0000313" key="2">
    <source>
        <dbReference type="Proteomes" id="UP001152599"/>
    </source>
</evidence>
<dbReference type="RefSeq" id="WP_304417778.1">
    <property type="nucleotide sequence ID" value="NZ_JANAIE010000009.1"/>
</dbReference>
<dbReference type="InterPro" id="IPR007838">
    <property type="entry name" value="Cell_div_ZapA-like"/>
</dbReference>
<accession>A0A9X4N1E7</accession>
<dbReference type="EMBL" id="JANCMU010000008">
    <property type="protein sequence ID" value="MDG4946901.1"/>
    <property type="molecule type" value="Genomic_DNA"/>
</dbReference>
<keyword evidence="2" id="KW-1185">Reference proteome</keyword>
<dbReference type="SUPFAM" id="SSF102829">
    <property type="entry name" value="Cell division protein ZapA-like"/>
    <property type="match status" value="1"/>
</dbReference>
<proteinExistence type="predicted"/>
<dbReference type="AlphaFoldDB" id="A0A9X4N1E7"/>
<sequence length="95" mass="11091">MADKVKLKITIAGRQYPMSVKAEEEEIIRKAGKQINELIKDFEQKYDIRDKQDALAMCSLQYVSKTIGLEKSEVDGEEKTQKRLRKIIDELQQQF</sequence>
<gene>
    <name evidence="1" type="ORF">NMK71_10775</name>
</gene>
<dbReference type="Pfam" id="PF05164">
    <property type="entry name" value="ZapA"/>
    <property type="match status" value="1"/>
</dbReference>
<protein>
    <submittedName>
        <fullName evidence="1">Cell division protein ZapA</fullName>
    </submittedName>
</protein>
<name>A0A9X4N1E7_9FLAO</name>
<dbReference type="InterPro" id="IPR036192">
    <property type="entry name" value="Cell_div_ZapA-like_sf"/>
</dbReference>
<reference evidence="1" key="1">
    <citation type="submission" date="2022-07" db="EMBL/GenBank/DDBJ databases">
        <title>Description and genome-wide analysis of Profundicola chukchiensis gen. nov., sp. nov., marine bacteria isolated from bottom sediments of the Chukchi Sea.</title>
        <authorList>
            <person name="Romanenko L."/>
            <person name="Otstavnykh N."/>
            <person name="Kurilenko V."/>
            <person name="Eremeev V."/>
            <person name="Velansky P."/>
            <person name="Mikhailov V."/>
            <person name="Isaeva M."/>
        </authorList>
    </citation>
    <scope>NUCLEOTIDE SEQUENCE</scope>
    <source>
        <strain evidence="1">KMM 9713</strain>
    </source>
</reference>
<dbReference type="Proteomes" id="UP001152599">
    <property type="component" value="Unassembled WGS sequence"/>
</dbReference>
<keyword evidence="1" id="KW-0132">Cell division</keyword>
<dbReference type="Gene3D" id="3.30.160.880">
    <property type="entry name" value="Cell division protein ZapA protomer, N-terminal domain"/>
    <property type="match status" value="1"/>
</dbReference>
<organism evidence="1 2">
    <name type="scientific">Profundicola chukchiensis</name>
    <dbReference type="NCBI Taxonomy" id="2961959"/>
    <lineage>
        <taxon>Bacteria</taxon>
        <taxon>Pseudomonadati</taxon>
        <taxon>Bacteroidota</taxon>
        <taxon>Flavobacteriia</taxon>
        <taxon>Flavobacteriales</taxon>
        <taxon>Weeksellaceae</taxon>
        <taxon>Profundicola</taxon>
    </lineage>
</organism>
<comment type="caution">
    <text evidence="1">The sequence shown here is derived from an EMBL/GenBank/DDBJ whole genome shotgun (WGS) entry which is preliminary data.</text>
</comment>
<dbReference type="InterPro" id="IPR042233">
    <property type="entry name" value="Cell_div_ZapA_N"/>
</dbReference>